<proteinExistence type="inferred from homology"/>
<evidence type="ECO:0000256" key="5">
    <source>
        <dbReference type="ARBA" id="ARBA00022807"/>
    </source>
</evidence>
<dbReference type="CDD" id="cd00501">
    <property type="entry name" value="Peptidase_C15"/>
    <property type="match status" value="1"/>
</dbReference>
<comment type="caution">
    <text evidence="7">The sequence shown here is derived from an EMBL/GenBank/DDBJ whole genome shotgun (WGS) entry which is preliminary data.</text>
</comment>
<evidence type="ECO:0000256" key="6">
    <source>
        <dbReference type="PROSITE-ProRule" id="PRU10077"/>
    </source>
</evidence>
<dbReference type="RefSeq" id="WP_192865456.1">
    <property type="nucleotide sequence ID" value="NZ_JADAQT010000113.1"/>
</dbReference>
<keyword evidence="5" id="KW-0788">Thiol protease</keyword>
<dbReference type="PANTHER" id="PTHR23402:SF1">
    <property type="entry name" value="PYROGLUTAMYL-PEPTIDASE I"/>
    <property type="match status" value="1"/>
</dbReference>
<dbReference type="InterPro" id="IPR000816">
    <property type="entry name" value="Peptidase_C15"/>
</dbReference>
<dbReference type="EC" id="3.4.19.3" evidence="6"/>
<keyword evidence="3" id="KW-0645">Protease</keyword>
<reference evidence="7 8" key="1">
    <citation type="submission" date="2020-10" db="EMBL/GenBank/DDBJ databases">
        <title>Myceligenerans pegani sp. nov., an endophytic actinomycete isolated from Peganum harmala L. in Xinjiang, China.</title>
        <authorList>
            <person name="Xin L."/>
        </authorList>
    </citation>
    <scope>NUCLEOTIDE SEQUENCE [LARGE SCALE GENOMIC DNA]</scope>
    <source>
        <strain evidence="7 8">TRM65318</strain>
    </source>
</reference>
<keyword evidence="4" id="KW-0378">Hydrolase</keyword>
<dbReference type="InterPro" id="IPR036440">
    <property type="entry name" value="Peptidase_C15-like_sf"/>
</dbReference>
<evidence type="ECO:0000256" key="2">
    <source>
        <dbReference type="ARBA" id="ARBA00022490"/>
    </source>
</evidence>
<evidence type="ECO:0000313" key="7">
    <source>
        <dbReference type="EMBL" id="MBE1878897.1"/>
    </source>
</evidence>
<evidence type="ECO:0000256" key="4">
    <source>
        <dbReference type="ARBA" id="ARBA00022801"/>
    </source>
</evidence>
<dbReference type="InterPro" id="IPR016125">
    <property type="entry name" value="Peptidase_C15-like"/>
</dbReference>
<dbReference type="Proteomes" id="UP000625527">
    <property type="component" value="Unassembled WGS sequence"/>
</dbReference>
<evidence type="ECO:0000313" key="8">
    <source>
        <dbReference type="Proteomes" id="UP000625527"/>
    </source>
</evidence>
<name>A0ABR9N5F1_9MICO</name>
<organism evidence="7 8">
    <name type="scientific">Myceligenerans pegani</name>
    <dbReference type="NCBI Taxonomy" id="2776917"/>
    <lineage>
        <taxon>Bacteria</taxon>
        <taxon>Bacillati</taxon>
        <taxon>Actinomycetota</taxon>
        <taxon>Actinomycetes</taxon>
        <taxon>Micrococcales</taxon>
        <taxon>Promicromonosporaceae</taxon>
        <taxon>Myceligenerans</taxon>
    </lineage>
</organism>
<comment type="similarity">
    <text evidence="1">Belongs to the peptidase C15 family.</text>
</comment>
<dbReference type="EMBL" id="JADAQT010000113">
    <property type="protein sequence ID" value="MBE1878897.1"/>
    <property type="molecule type" value="Genomic_DNA"/>
</dbReference>
<dbReference type="SUPFAM" id="SSF53182">
    <property type="entry name" value="Pyrrolidone carboxyl peptidase (pyroglutamate aminopeptidase)"/>
    <property type="match status" value="1"/>
</dbReference>
<evidence type="ECO:0000256" key="1">
    <source>
        <dbReference type="ARBA" id="ARBA00006641"/>
    </source>
</evidence>
<sequence>MRALVTGFEPFGGDGVNASAEAVTRLAATWGAASGRAETGGAVLDTLLLPVTFGGAFAPVREAVLAARQEGAPYDVVVGVGLAAQTDVIRLERVAINVADARIPDNAGHVPADEPLVAAGPAAHFTGLPVKAALAALREAGIPAIVSNTAGTFVCNALFYALREAFGDGVTGFVHVPRMTEEAVDGDAGLPLDTLAAALRIVLTTSLAAARGETLETASAAGAEH</sequence>
<accession>A0ABR9N5F1</accession>
<gene>
    <name evidence="7" type="ORF">IHE71_24710</name>
</gene>
<dbReference type="PANTHER" id="PTHR23402">
    <property type="entry name" value="PROTEASE FAMILY C15 PYROGLUTAMYL-PEPTIDASE I-RELATED"/>
    <property type="match status" value="1"/>
</dbReference>
<comment type="catalytic activity">
    <reaction evidence="6">
        <text>Release of an N-terminal pyroglutamyl group from a polypeptide, the second amino acid generally not being Pro.</text>
        <dbReference type="EC" id="3.4.19.3"/>
    </reaction>
</comment>
<dbReference type="InterPro" id="IPR033694">
    <property type="entry name" value="PGPEP1_Cys_AS"/>
</dbReference>
<protein>
    <recommendedName>
        <fullName evidence="6">Pyroglutamyl-peptidase I</fullName>
        <ecNumber evidence="6">3.4.19.3</ecNumber>
    </recommendedName>
</protein>
<dbReference type="PIRSF" id="PIRSF015592">
    <property type="entry name" value="Prld-crbxl_pptds"/>
    <property type="match status" value="1"/>
</dbReference>
<evidence type="ECO:0000256" key="3">
    <source>
        <dbReference type="ARBA" id="ARBA00022670"/>
    </source>
</evidence>
<keyword evidence="2" id="KW-0963">Cytoplasm</keyword>
<dbReference type="Gene3D" id="3.40.630.20">
    <property type="entry name" value="Peptidase C15, pyroglutamyl peptidase I-like"/>
    <property type="match status" value="1"/>
</dbReference>
<feature type="active site" evidence="6">
    <location>
        <position position="155"/>
    </location>
</feature>
<keyword evidence="8" id="KW-1185">Reference proteome</keyword>
<dbReference type="PROSITE" id="PS01334">
    <property type="entry name" value="PYRASE_CYS"/>
    <property type="match status" value="1"/>
</dbReference>
<dbReference type="PRINTS" id="PR00706">
    <property type="entry name" value="PYROGLUPTASE"/>
</dbReference>
<dbReference type="Pfam" id="PF01470">
    <property type="entry name" value="Peptidase_C15"/>
    <property type="match status" value="1"/>
</dbReference>